<keyword evidence="4" id="KW-1185">Reference proteome</keyword>
<evidence type="ECO:0000313" key="4">
    <source>
        <dbReference type="Proteomes" id="UP000281741"/>
    </source>
</evidence>
<evidence type="ECO:0000313" key="2">
    <source>
        <dbReference type="EMBL" id="AZA94497.1"/>
    </source>
</evidence>
<name>A0AAD1DMF4_9FLAO</name>
<dbReference type="EMBL" id="CP033912">
    <property type="protein sequence ID" value="AZA94497.1"/>
    <property type="molecule type" value="Genomic_DNA"/>
</dbReference>
<dbReference type="Proteomes" id="UP000281741">
    <property type="component" value="Chromosome"/>
</dbReference>
<dbReference type="Proteomes" id="UP000274073">
    <property type="component" value="Chromosome"/>
</dbReference>
<reference evidence="3 4" key="1">
    <citation type="submission" date="2018-11" db="EMBL/GenBank/DDBJ databases">
        <title>Proposal to divide the Flavobacteriaceae and reorganize its genera based on Amino Acid Identity values calculated from whole genome sequences.</title>
        <authorList>
            <person name="Nicholson A.C."/>
            <person name="Gulvik C.A."/>
            <person name="Whitney A.M."/>
            <person name="Humrighouse B.W."/>
            <person name="Bell M."/>
            <person name="Holmes B."/>
            <person name="Steigerwalt A.G."/>
            <person name="Villarma A."/>
            <person name="Sheth M."/>
            <person name="Batra D."/>
            <person name="Pryor J."/>
            <person name="Bernardet J.-F."/>
            <person name="Hugo C."/>
            <person name="Kampfer P."/>
            <person name="Newman J."/>
            <person name="McQuiston J.R."/>
        </authorList>
    </citation>
    <scope>NUCLEOTIDE SEQUENCE [LARGE SCALE GENOMIC DNA]</scope>
    <source>
        <strain evidence="1 3">G0207</strain>
        <strain evidence="2 4">H5143</strain>
    </source>
</reference>
<proteinExistence type="predicted"/>
<organism evidence="1 3">
    <name type="scientific">Chryseobacterium shandongense</name>
    <dbReference type="NCBI Taxonomy" id="1493872"/>
    <lineage>
        <taxon>Bacteria</taxon>
        <taxon>Pseudomonadati</taxon>
        <taxon>Bacteroidota</taxon>
        <taxon>Flavobacteriia</taxon>
        <taxon>Flavobacteriales</taxon>
        <taxon>Weeksellaceae</taxon>
        <taxon>Chryseobacterium group</taxon>
        <taxon>Chryseobacterium</taxon>
    </lineage>
</organism>
<evidence type="ECO:0000313" key="3">
    <source>
        <dbReference type="Proteomes" id="UP000274073"/>
    </source>
</evidence>
<protein>
    <submittedName>
        <fullName evidence="1">Uncharacterized protein</fullName>
    </submittedName>
</protein>
<accession>A0AAD1DMF4</accession>
<dbReference type="EMBL" id="CP033915">
    <property type="protein sequence ID" value="AZA86089.1"/>
    <property type="molecule type" value="Genomic_DNA"/>
</dbReference>
<dbReference type="AlphaFoldDB" id="A0AAD1DMF4"/>
<evidence type="ECO:0000313" key="1">
    <source>
        <dbReference type="EMBL" id="AZA86089.1"/>
    </source>
</evidence>
<sequence length="73" mass="8670">MQFIDFKKEHFKEDEDSKDFVIEISKAEIGFGEISVKERKDDDVYHDADYEITEEAVKVIIRMKKPADIRVNF</sequence>
<gene>
    <name evidence="1" type="ORF">EG349_04460</name>
    <name evidence="2" type="ORF">EG353_02485</name>
</gene>
<dbReference type="RefSeq" id="WP_066437918.1">
    <property type="nucleotide sequence ID" value="NZ_CP033912.1"/>
</dbReference>